<evidence type="ECO:0000256" key="1">
    <source>
        <dbReference type="PROSITE-ProRule" id="PRU00339"/>
    </source>
</evidence>
<gene>
    <name evidence="3" type="ORF">A2008_05380</name>
</gene>
<dbReference type="SMART" id="SM00028">
    <property type="entry name" value="TPR"/>
    <property type="match status" value="9"/>
</dbReference>
<organism evidence="3 4">
    <name type="scientific">Candidatus Wallbacteria bacterium GWC2_49_35</name>
    <dbReference type="NCBI Taxonomy" id="1817813"/>
    <lineage>
        <taxon>Bacteria</taxon>
        <taxon>Candidatus Walliibacteriota</taxon>
    </lineage>
</organism>
<dbReference type="Pfam" id="PF13432">
    <property type="entry name" value="TPR_16"/>
    <property type="match status" value="1"/>
</dbReference>
<dbReference type="InterPro" id="IPR011990">
    <property type="entry name" value="TPR-like_helical_dom_sf"/>
</dbReference>
<dbReference type="PANTHER" id="PTHR11102:SF147">
    <property type="entry name" value="SEL1L ADAPTOR SUBUNIT OF ERAD E3 UBIQUITIN LIGASE"/>
    <property type="match status" value="1"/>
</dbReference>
<dbReference type="PANTHER" id="PTHR11102">
    <property type="entry name" value="SEL-1-LIKE PROTEIN"/>
    <property type="match status" value="1"/>
</dbReference>
<dbReference type="InterPro" id="IPR050767">
    <property type="entry name" value="Sel1_AlgK"/>
</dbReference>
<evidence type="ECO:0008006" key="5">
    <source>
        <dbReference type="Google" id="ProtNLM"/>
    </source>
</evidence>
<protein>
    <recommendedName>
        <fullName evidence="5">Outer membrane lipoprotein BamD-like domain-containing protein</fullName>
    </recommendedName>
</protein>
<dbReference type="PROSITE" id="PS50005">
    <property type="entry name" value="TPR"/>
    <property type="match status" value="2"/>
</dbReference>
<dbReference type="SUPFAM" id="SSF48452">
    <property type="entry name" value="TPR-like"/>
    <property type="match status" value="4"/>
</dbReference>
<dbReference type="EMBL" id="MGFH01000139">
    <property type="protein sequence ID" value="OGM04645.1"/>
    <property type="molecule type" value="Genomic_DNA"/>
</dbReference>
<sequence length="1725" mass="198955">MSDKFLNIAARSGRGSVVPQRSLSIRFFLILLAALLCSYPAGYGYAETRPASTAEVDIKASVKKFYTSSLSKEKREKFKKIISDYRRDKKKAGPAYSLFVIGLVRELAEDYKSAADVYEKLIKTYGKTKYANLSKERISECLLAMGERDRAVENYQQYYKWRISEGKREQILFKIAEIYNQTLTTLEKITQAYKMAADRYEYSKNETVEYLVGYFKGFHLLDAHLATLYYRRVLKEYPDGLYKFDALLNMSLVFAYDLSDIETAKIMLIRLMEEKSEYADEEEIEKVRRRAALIYGLLSQFHSPEIAGAEAAGSYMKVLGGSISDAEASMASYYLGYYYEHLPETQRLLNKDNSASKYVFNKKSRAENYLSELKSEGRQNSVHKAISAYMLGYRIKKDDFYAEESAFRAALMLINYYGDTVSCDLIAQDVLKKIKEPRRDDDFKDLAHKRMPGVFDKSYSALFAKEKKLYESSEFKKAIQTHEQIIEKSQKGPEAEFSMYTIARICEEDLKDYEKAVNAYKRFINEFPDSPRADKATYQIAQIYETALIEYNEAVRYYKKLIEEGRDQLWVYQAGVDLAELYSQPVFKKGGEAVKIYLDLLKKVPMREDEVLFKLAEAYEKNPKDAPKAVEACEKIIKKYPGSIYFDGALDRELGVHYKENLSEISKKVILAKEKKEGNLKAVLEEKLEKEIFIKSYKDALATIDELKKIAADTKETVLLEKRAVEIQIEGMGEVEKGIKALRELEKKTDDEAARSEVLFLLAKTMAAREKDYKNAADIYEQIINMKDLHSRTQMMALFEAGLLYAVNLKYYEDAFRCYSMIMSKYETEARAEKLDAKIANLLNIDLNVLQNYLRAIETESAKDNKKKKEGAAAAEGTSEASIEKASAAEGTKENGLLDGLYDYSEKVFGAIKGNASSENTGELTAGDLIDDAGFGLKREAPAAEDVSWFRKPAKPLEYSWFQKPVDLSDIGIGAPGWFKKGGITLRRPKSAIDEETYKLRREMALPPVKSSKTNKYLSYIEANPGSPKLPIVMLLLANSYEESADFEKAVETYRDIIDNHSQYPKVVFSAYERQSAIMAKEFRQYERALFLVRQMQEKFPQFFNAADELILKVSNYKKIAENDKYISENIGDEKSLELMHENAKIYEEKFKDYAGAIAYLNKCSSYVSGDTDEIDYKLEAVRICEEKTFDYGLAYEELNDILERFPSCPQEGDIMYRAAGLLINELKQPHKGIKLLENYGEKHKEDKNYKDAMLLLQSAYGEKQIAEKVETIKKLREVVPELKLSDETTKEFKRIEVEKKVADLLQIIETTPDEPGNYHYLYYAARMYERDAEEYEKASIYYRRMIETKVPDDVLIKGITSLGAIFETKINKPKKAIELYREFIVKNQPDDVDFLAYLQFKIGECYELLRKREEAVDAYRKVKFYFPISRWAKTGEDRVAQILASPDKFVTIHEVGLDEDELLEEKKKAELAKGTFEVALETGEISLSSAEIEIAAEQDPEIKIEKLEALINTMPEKDPKLAGYLIELSKVCEQTKKLDKAAEALKRVIDNFPKYPRYYDVALKLAEMYRMANNIDEAIRYYLQIVQQSPQYDKTEYVRYTLGTLYIQKQEYIYALEVFRELIDRYQDSLYAKKAQYEKGLVNERYMKDYDAAIQDFENMVNRYFDHENAADAQIEIGWIYENAKHDLAQAKAAYQKALDRFPNTPRRREVIESIERIDAKMPR</sequence>
<dbReference type="InterPro" id="IPR019734">
    <property type="entry name" value="TPR_rpt"/>
</dbReference>
<dbReference type="STRING" id="1817813.A2008_05380"/>
<name>A0A1F7WRA2_9BACT</name>
<dbReference type="SUPFAM" id="SSF81901">
    <property type="entry name" value="HCP-like"/>
    <property type="match status" value="1"/>
</dbReference>
<evidence type="ECO:0000313" key="4">
    <source>
        <dbReference type="Proteomes" id="UP000178735"/>
    </source>
</evidence>
<dbReference type="Gene3D" id="1.25.40.10">
    <property type="entry name" value="Tetratricopeptide repeat domain"/>
    <property type="match status" value="9"/>
</dbReference>
<comment type="caution">
    <text evidence="3">The sequence shown here is derived from an EMBL/GenBank/DDBJ whole genome shotgun (WGS) entry which is preliminary data.</text>
</comment>
<dbReference type="Proteomes" id="UP000178735">
    <property type="component" value="Unassembled WGS sequence"/>
</dbReference>
<evidence type="ECO:0000256" key="2">
    <source>
        <dbReference type="SAM" id="MobiDB-lite"/>
    </source>
</evidence>
<dbReference type="Pfam" id="PF13174">
    <property type="entry name" value="TPR_6"/>
    <property type="match status" value="5"/>
</dbReference>
<feature type="compositionally biased region" description="Low complexity" evidence="2">
    <location>
        <begin position="872"/>
        <end position="888"/>
    </location>
</feature>
<dbReference type="GO" id="GO:0036503">
    <property type="term" value="P:ERAD pathway"/>
    <property type="evidence" value="ECO:0007669"/>
    <property type="project" value="TreeGrafter"/>
</dbReference>
<accession>A0A1F7WRA2</accession>
<evidence type="ECO:0000313" key="3">
    <source>
        <dbReference type="EMBL" id="OGM04645.1"/>
    </source>
</evidence>
<reference evidence="3 4" key="1">
    <citation type="journal article" date="2016" name="Nat. Commun.">
        <title>Thousands of microbial genomes shed light on interconnected biogeochemical processes in an aquifer system.</title>
        <authorList>
            <person name="Anantharaman K."/>
            <person name="Brown C.T."/>
            <person name="Hug L.A."/>
            <person name="Sharon I."/>
            <person name="Castelle C.J."/>
            <person name="Probst A.J."/>
            <person name="Thomas B.C."/>
            <person name="Singh A."/>
            <person name="Wilkins M.J."/>
            <person name="Karaoz U."/>
            <person name="Brodie E.L."/>
            <person name="Williams K.H."/>
            <person name="Hubbard S.S."/>
            <person name="Banfield J.F."/>
        </authorList>
    </citation>
    <scope>NUCLEOTIDE SEQUENCE [LARGE SCALE GENOMIC DNA]</scope>
</reference>
<keyword evidence="1" id="KW-0802">TPR repeat</keyword>
<feature type="region of interest" description="Disordered" evidence="2">
    <location>
        <begin position="865"/>
        <end position="888"/>
    </location>
</feature>
<feature type="repeat" description="TPR" evidence="1">
    <location>
        <begin position="1597"/>
        <end position="1630"/>
    </location>
</feature>
<proteinExistence type="predicted"/>
<feature type="repeat" description="TPR" evidence="1">
    <location>
        <begin position="1560"/>
        <end position="1593"/>
    </location>
</feature>